<organism evidence="4 5">
    <name type="scientific">Szabonella alba</name>
    <dbReference type="NCBI Taxonomy" id="2804194"/>
    <lineage>
        <taxon>Bacteria</taxon>
        <taxon>Pseudomonadati</taxon>
        <taxon>Pseudomonadota</taxon>
        <taxon>Alphaproteobacteria</taxon>
        <taxon>Rhodobacterales</taxon>
        <taxon>Paracoccaceae</taxon>
        <taxon>Szabonella</taxon>
    </lineage>
</organism>
<feature type="compositionally biased region" description="Low complexity" evidence="1">
    <location>
        <begin position="602"/>
        <end position="612"/>
    </location>
</feature>
<dbReference type="Pfam" id="PF12860">
    <property type="entry name" value="PAS_7"/>
    <property type="match status" value="1"/>
</dbReference>
<keyword evidence="2" id="KW-0472">Membrane</keyword>
<keyword evidence="5" id="KW-1185">Reference proteome</keyword>
<feature type="domain" description="PAS" evidence="3">
    <location>
        <begin position="401"/>
        <end position="469"/>
    </location>
</feature>
<feature type="compositionally biased region" description="Acidic residues" evidence="1">
    <location>
        <begin position="539"/>
        <end position="549"/>
    </location>
</feature>
<evidence type="ECO:0000313" key="4">
    <source>
        <dbReference type="EMBL" id="MBL4916614.1"/>
    </source>
</evidence>
<evidence type="ECO:0000256" key="1">
    <source>
        <dbReference type="SAM" id="MobiDB-lite"/>
    </source>
</evidence>
<dbReference type="InterPro" id="IPR035965">
    <property type="entry name" value="PAS-like_dom_sf"/>
</dbReference>
<name>A0A8K0V6G1_9RHOB</name>
<gene>
    <name evidence="4" type="ORF">JL811_05215</name>
</gene>
<keyword evidence="2" id="KW-1133">Transmembrane helix</keyword>
<evidence type="ECO:0000259" key="3">
    <source>
        <dbReference type="SMART" id="SM00091"/>
    </source>
</evidence>
<accession>A0A8K0V6G1</accession>
<feature type="region of interest" description="Disordered" evidence="1">
    <location>
        <begin position="522"/>
        <end position="631"/>
    </location>
</feature>
<evidence type="ECO:0000313" key="5">
    <source>
        <dbReference type="Proteomes" id="UP000648908"/>
    </source>
</evidence>
<dbReference type="SUPFAM" id="SSF55785">
    <property type="entry name" value="PYP-like sensor domain (PAS domain)"/>
    <property type="match status" value="1"/>
</dbReference>
<feature type="domain" description="PAS" evidence="3">
    <location>
        <begin position="271"/>
        <end position="338"/>
    </location>
</feature>
<proteinExistence type="predicted"/>
<dbReference type="SMART" id="SM00091">
    <property type="entry name" value="PAS"/>
    <property type="match status" value="3"/>
</dbReference>
<sequence>MTDPILFVGLGVTAILSAILGVLLLASFPGPFAERRRWRFVETGDTAEFLFDGDLLVDATPAARGLLCLGSGRRIGAERAHLMQYLDRHFPGVADRFAMLHEEGPLMMAGADDMLLRAESRGGLIRITLSETGAPSAGMPGISLRHRQQEFDDLAAMVTQCPFPIWRQDASGQVVWANAAYLDLVAARLGPGDDILWPLPPLFGRLDPAADGAAQRRQLVPVADAPPVPVGQRGVEWYDIVLREQGGQQLLYAMPAEGAVQAEQSLRAFMQTLTKTFAHLPTGLAIFDHARRLAMFNPALVDLTGLPPDFLSARPSLIAFFDALRDRSMIPEPRDYRTWRARLTDLEQAAANGLYAEVWHLPGGQTYRVTGRPHPNGALALLVEDISSEVSQTRRYRADLELGQAVIDAMDKAIAVFSSAGVLVLSNAAYARLWDHDPAGGLGQEGQAGAVCDHWRSRSVPSALWDRAEDFIGTIQPRKAWTDRTWLRDGRALSCRFTPLAGSATLVAFGLGKAADSASATKDSALEENGSGAIPEQVDGAEGDAEDGDGAGRDGAGRDGIRRDGAEPDEAAREGPMTDRAEADGSGAVRVKGGAKGRRAGETAAPPAATAPKTKEIAANPAPAARKRHRA</sequence>
<dbReference type="AlphaFoldDB" id="A0A8K0V6G1"/>
<dbReference type="InterPro" id="IPR000014">
    <property type="entry name" value="PAS"/>
</dbReference>
<dbReference type="EMBL" id="JAESVN010000002">
    <property type="protein sequence ID" value="MBL4916614.1"/>
    <property type="molecule type" value="Genomic_DNA"/>
</dbReference>
<dbReference type="Proteomes" id="UP000648908">
    <property type="component" value="Unassembled WGS sequence"/>
</dbReference>
<keyword evidence="2" id="KW-0812">Transmembrane</keyword>
<feature type="domain" description="PAS" evidence="3">
    <location>
        <begin position="152"/>
        <end position="220"/>
    </location>
</feature>
<feature type="compositionally biased region" description="Basic and acidic residues" evidence="1">
    <location>
        <begin position="550"/>
        <end position="583"/>
    </location>
</feature>
<comment type="caution">
    <text evidence="4">The sequence shown here is derived from an EMBL/GenBank/DDBJ whole genome shotgun (WGS) entry which is preliminary data.</text>
</comment>
<dbReference type="RefSeq" id="WP_202687442.1">
    <property type="nucleotide sequence ID" value="NZ_JAESVN010000002.1"/>
</dbReference>
<reference evidence="4" key="1">
    <citation type="submission" date="2021-01" db="EMBL/GenBank/DDBJ databases">
        <title>Tabrizicola alba sp. nov. a motile alkaliphilic bacterium isolated from a soda lake.</title>
        <authorList>
            <person name="Szuroczki S."/>
            <person name="Abbaszade G."/>
            <person name="Schumann P."/>
            <person name="Toth E."/>
        </authorList>
    </citation>
    <scope>NUCLEOTIDE SEQUENCE</scope>
    <source>
        <strain evidence="4">DMG-N-6</strain>
    </source>
</reference>
<feature type="transmembrane region" description="Helical" evidence="2">
    <location>
        <begin position="6"/>
        <end position="28"/>
    </location>
</feature>
<protein>
    <submittedName>
        <fullName evidence="4">PAS-domain containing protein</fullName>
    </submittedName>
</protein>
<evidence type="ECO:0000256" key="2">
    <source>
        <dbReference type="SAM" id="Phobius"/>
    </source>
</evidence>